<reference evidence="2 3" key="1">
    <citation type="submission" date="2019-11" db="EMBL/GenBank/DDBJ databases">
        <title>Type strains purchased from KCTC, JCM and DSMZ.</title>
        <authorList>
            <person name="Lu H."/>
        </authorList>
    </citation>
    <scope>NUCLEOTIDE SEQUENCE [LARGE SCALE GENOMIC DNA]</scope>
    <source>
        <strain evidence="2 3">JCM 31587</strain>
    </source>
</reference>
<feature type="coiled-coil region" evidence="1">
    <location>
        <begin position="33"/>
        <end position="60"/>
    </location>
</feature>
<dbReference type="AlphaFoldDB" id="A0A6L6QGQ7"/>
<comment type="caution">
    <text evidence="2">The sequence shown here is derived from an EMBL/GenBank/DDBJ whole genome shotgun (WGS) entry which is preliminary data.</text>
</comment>
<keyword evidence="3" id="KW-1185">Reference proteome</keyword>
<accession>A0A6L6QGQ7</accession>
<dbReference type="RefSeq" id="WP_155454275.1">
    <property type="nucleotide sequence ID" value="NZ_WNKX01000007.1"/>
</dbReference>
<dbReference type="EMBL" id="WNKX01000007">
    <property type="protein sequence ID" value="MTW11321.1"/>
    <property type="molecule type" value="Genomic_DNA"/>
</dbReference>
<evidence type="ECO:0000313" key="3">
    <source>
        <dbReference type="Proteomes" id="UP000472320"/>
    </source>
</evidence>
<evidence type="ECO:0000256" key="1">
    <source>
        <dbReference type="SAM" id="Coils"/>
    </source>
</evidence>
<proteinExistence type="predicted"/>
<keyword evidence="1" id="KW-0175">Coiled coil</keyword>
<dbReference type="OrthoDB" id="8770938at2"/>
<protein>
    <submittedName>
        <fullName evidence="2">Uncharacterized protein</fullName>
    </submittedName>
</protein>
<name>A0A6L6QGQ7_9BURK</name>
<evidence type="ECO:0000313" key="2">
    <source>
        <dbReference type="EMBL" id="MTW11321.1"/>
    </source>
</evidence>
<gene>
    <name evidence="2" type="ORF">GM658_12020</name>
</gene>
<sequence>MTTPPRTEAKINLSRSKELERRALEMALSRAASDAERAAIERLLALREQLQAEREAHNELMIARRHARGEFFSDAKVKAINAMGQSSKEIDKTVNEYYAKQDGAMGVLKAHGMSHFGWGIVSQRSSISAFPADVVDDVRRMRKLEEAFANEWIAAIADPAFNAKLMERRREAAKMFRSAGMPMWLVAQPACPLQPDMDAGALGRAWSKLEAISEEAGLPALSKYVGIDGQAAQDGAPAVEVLKAVDGLLAAIDATAKKLPAKKATLAALEEVRAILHWAEQHRAPVYFEVEF</sequence>
<organism evidence="2 3">
    <name type="scientific">Massilia eburnea</name>
    <dbReference type="NCBI Taxonomy" id="1776165"/>
    <lineage>
        <taxon>Bacteria</taxon>
        <taxon>Pseudomonadati</taxon>
        <taxon>Pseudomonadota</taxon>
        <taxon>Betaproteobacteria</taxon>
        <taxon>Burkholderiales</taxon>
        <taxon>Oxalobacteraceae</taxon>
        <taxon>Telluria group</taxon>
        <taxon>Massilia</taxon>
    </lineage>
</organism>
<dbReference type="Proteomes" id="UP000472320">
    <property type="component" value="Unassembled WGS sequence"/>
</dbReference>